<sequence>MIHEILRLENLITADFDETFIHSDTKKINDIIITATIMKKDVVYLITESQTHYPPIVCKVEREFKNSKFVFISPSLRQIIWINQESNYKIIPITKLLEFIHPKNIPGIINDPSFSLQTLGFSDAIKHTLISSDISGQLPFSVLSASWWEPNESTSFVVFVEKNGVHFLNIRHPETGLKNFAVNEMICTLFDQNGDKLYVTLFTNENNETISYLYIFSFENNDIVLNSQLLKLPIVFNQPFSIQCSINQANWLYYILQKNLKFYDSDLREIKTTEFNTNSNETKSITITKHFIFYCTNEKVYTRFIQPYHEPVVILDQRAEIHLISFEDDEVSLSSANSIIHVSLKKDNIDGIFARLVFNKRLDDAIFIGQGLELSIPYLFQYIINEYVKQKNYSGAFEIMQHEKCDLRDTLLRFLQSGLDRLALHVALKSYNKASMFEKSIPLFADRVILKNKSFYAFYRRMDHIFNKDKQKQNANQYLLPPRVFEQTPLMEGYKINDEKVVSSIPLALRFRYNISFGIENDDISILQSASKLDIPAYPIFSFSAHYKSLLNQYRAMLDSTDELVDIDKICYDLTFYKDTMIYLSDTLYFGNQKIEAPFSITSFALNGKILYVTDQLLNVYKTELPRIDFIELHDIHPTVKIEANEESVAFLSVSGSIFFEDGDSVTGEFIDIALGKNILFAIDENGELYSISITNKNVTKIPMTHFVHAISAVDDIPISIISKTQCIIDSKIYDIDFEFCRSGIDEAIIGGGGSFLVVNKYTDVEIRKYSQRVGSLLNIVKNDGMFYVIGSASIPMKLYNHPVKSTEQPSFSELRLISSKYSEDFLLKIFDREPFTTFIYALFGRWEKLPNCLGIQNLEPYITDFPREAASHIFHALVFRDVKVADDQITQEYARKSFLLHPDDLKKFNKQQLMSLLPPPPKKTRAVVDNFSVKLIQKNVHPAIVPSLRFKEGKLFVFNCNHVLNTNEMLQNVTRVKNFLISKKLPNTAQFVFDTYLLQKIPAQCPKCLLQRLEAYFKSK</sequence>
<name>A0A1J4JV29_9EUKA</name>
<dbReference type="GeneID" id="94842855"/>
<organism evidence="1 2">
    <name type="scientific">Tritrichomonas foetus</name>
    <dbReference type="NCBI Taxonomy" id="1144522"/>
    <lineage>
        <taxon>Eukaryota</taxon>
        <taxon>Metamonada</taxon>
        <taxon>Parabasalia</taxon>
        <taxon>Tritrichomonadida</taxon>
        <taxon>Tritrichomonadidae</taxon>
        <taxon>Tritrichomonas</taxon>
    </lineage>
</organism>
<gene>
    <name evidence="1" type="ORF">TRFO_31823</name>
</gene>
<proteinExistence type="predicted"/>
<dbReference type="RefSeq" id="XP_068354526.1">
    <property type="nucleotide sequence ID" value="XM_068508151.1"/>
</dbReference>
<accession>A0A1J4JV29</accession>
<keyword evidence="2" id="KW-1185">Reference proteome</keyword>
<dbReference type="VEuPathDB" id="TrichDB:TRFO_31823"/>
<dbReference type="EMBL" id="MLAK01000914">
    <property type="protein sequence ID" value="OHT01390.1"/>
    <property type="molecule type" value="Genomic_DNA"/>
</dbReference>
<reference evidence="1" key="1">
    <citation type="submission" date="2016-10" db="EMBL/GenBank/DDBJ databases">
        <authorList>
            <person name="Benchimol M."/>
            <person name="Almeida L.G."/>
            <person name="Vasconcelos A.T."/>
            <person name="Perreira-Neves A."/>
            <person name="Rosa I.A."/>
            <person name="Tasca T."/>
            <person name="Bogo M.R."/>
            <person name="de Souza W."/>
        </authorList>
    </citation>
    <scope>NUCLEOTIDE SEQUENCE [LARGE SCALE GENOMIC DNA]</scope>
    <source>
        <strain evidence="1">K</strain>
    </source>
</reference>
<dbReference type="Proteomes" id="UP000179807">
    <property type="component" value="Unassembled WGS sequence"/>
</dbReference>
<comment type="caution">
    <text evidence="1">The sequence shown here is derived from an EMBL/GenBank/DDBJ whole genome shotgun (WGS) entry which is preliminary data.</text>
</comment>
<dbReference type="AlphaFoldDB" id="A0A1J4JV29"/>
<protein>
    <submittedName>
        <fullName evidence="1">Uncharacterized protein</fullName>
    </submittedName>
</protein>
<evidence type="ECO:0000313" key="2">
    <source>
        <dbReference type="Proteomes" id="UP000179807"/>
    </source>
</evidence>
<evidence type="ECO:0000313" key="1">
    <source>
        <dbReference type="EMBL" id="OHT01390.1"/>
    </source>
</evidence>